<name>A0ABM8UH52_9GAMM</name>
<evidence type="ECO:0000313" key="2">
    <source>
        <dbReference type="Proteomes" id="UP000680116"/>
    </source>
</evidence>
<proteinExistence type="predicted"/>
<reference evidence="1 2" key="1">
    <citation type="submission" date="2021-04" db="EMBL/GenBank/DDBJ databases">
        <authorList>
            <person name="Rodrigo-Torres L."/>
            <person name="Arahal R. D."/>
            <person name="Lucena T."/>
        </authorList>
    </citation>
    <scope>NUCLEOTIDE SEQUENCE [LARGE SCALE GENOMIC DNA]</scope>
    <source>
        <strain evidence="1 2">CECT 30171</strain>
    </source>
</reference>
<sequence length="126" mass="13220">MIVTLGDPQQLAAARIKRRAAPGDHCPALNEDRRSTNLASGLAFYLVEPADAVALAIGMVGPPSAGVPGSELDIDGDGFRDTFDHCATAEGVRFFVLGNPAGATSELWSGYYYLGYDVQADCPDGD</sequence>
<evidence type="ECO:0000313" key="1">
    <source>
        <dbReference type="EMBL" id="CAG4975726.1"/>
    </source>
</evidence>
<organism evidence="1 2">
    <name type="scientific">Novilysobacter luteus</name>
    <dbReference type="NCBI Taxonomy" id="2822368"/>
    <lineage>
        <taxon>Bacteria</taxon>
        <taxon>Pseudomonadati</taxon>
        <taxon>Pseudomonadota</taxon>
        <taxon>Gammaproteobacteria</taxon>
        <taxon>Lysobacterales</taxon>
        <taxon>Lysobacteraceae</taxon>
        <taxon>Novilysobacter</taxon>
    </lineage>
</organism>
<accession>A0ABM8UH52</accession>
<protein>
    <submittedName>
        <fullName evidence="1">Uncharacterized protein</fullName>
    </submittedName>
</protein>
<dbReference type="EMBL" id="OU015430">
    <property type="protein sequence ID" value="CAG4975726.1"/>
    <property type="molecule type" value="Genomic_DNA"/>
</dbReference>
<keyword evidence="2" id="KW-1185">Reference proteome</keyword>
<dbReference type="Proteomes" id="UP000680116">
    <property type="component" value="Chromosome"/>
</dbReference>
<gene>
    <name evidence="1" type="ORF">LYB30171_01996</name>
</gene>
<dbReference type="RefSeq" id="WP_215218538.1">
    <property type="nucleotide sequence ID" value="NZ_OU015430.1"/>
</dbReference>